<evidence type="ECO:0000313" key="2">
    <source>
        <dbReference type="EMBL" id="CAD9827601.1"/>
    </source>
</evidence>
<organism evidence="2">
    <name type="scientific">Attheya septentrionalis</name>
    <dbReference type="NCBI Taxonomy" id="420275"/>
    <lineage>
        <taxon>Eukaryota</taxon>
        <taxon>Sar</taxon>
        <taxon>Stramenopiles</taxon>
        <taxon>Ochrophyta</taxon>
        <taxon>Bacillariophyta</taxon>
        <taxon>Coscinodiscophyceae</taxon>
        <taxon>Chaetocerotophycidae</taxon>
        <taxon>Chaetocerotales</taxon>
        <taxon>Attheyaceae</taxon>
        <taxon>Attheya</taxon>
    </lineage>
</organism>
<feature type="compositionally biased region" description="Polar residues" evidence="1">
    <location>
        <begin position="1154"/>
        <end position="1169"/>
    </location>
</feature>
<name>A0A7S2XU78_9STRA</name>
<feature type="compositionally biased region" description="Polar residues" evidence="1">
    <location>
        <begin position="933"/>
        <end position="956"/>
    </location>
</feature>
<feature type="compositionally biased region" description="Polar residues" evidence="1">
    <location>
        <begin position="1044"/>
        <end position="1062"/>
    </location>
</feature>
<feature type="compositionally biased region" description="Basic and acidic residues" evidence="1">
    <location>
        <begin position="906"/>
        <end position="921"/>
    </location>
</feature>
<reference evidence="2" key="1">
    <citation type="submission" date="2021-01" db="EMBL/GenBank/DDBJ databases">
        <authorList>
            <person name="Corre E."/>
            <person name="Pelletier E."/>
            <person name="Niang G."/>
            <person name="Scheremetjew M."/>
            <person name="Finn R."/>
            <person name="Kale V."/>
            <person name="Holt S."/>
            <person name="Cochrane G."/>
            <person name="Meng A."/>
            <person name="Brown T."/>
            <person name="Cohen L."/>
        </authorList>
    </citation>
    <scope>NUCLEOTIDE SEQUENCE</scope>
    <source>
        <strain evidence="2">CCMP2084</strain>
    </source>
</reference>
<feature type="compositionally biased region" description="Low complexity" evidence="1">
    <location>
        <begin position="1313"/>
        <end position="1325"/>
    </location>
</feature>
<dbReference type="EMBL" id="HBHQ01028646">
    <property type="protein sequence ID" value="CAD9827601.1"/>
    <property type="molecule type" value="Transcribed_RNA"/>
</dbReference>
<protein>
    <submittedName>
        <fullName evidence="2">Uncharacterized protein</fullName>
    </submittedName>
</protein>
<proteinExistence type="predicted"/>
<feature type="compositionally biased region" description="Low complexity" evidence="1">
    <location>
        <begin position="1365"/>
        <end position="1380"/>
    </location>
</feature>
<feature type="region of interest" description="Disordered" evidence="1">
    <location>
        <begin position="1153"/>
        <end position="1173"/>
    </location>
</feature>
<gene>
    <name evidence="2" type="ORF">ASEP1449_LOCUS19435</name>
</gene>
<sequence length="1380" mass="152060">MVLPKRDEQRKLEEFAAEWNAQPALAPEGRESSSSVETNPVVESAVALNPTQILFALLQKPDSSYETIKSKIEALPEVVQIASQIDGRLPLHVACDRKFPKRLPEGRIPSSEDSNELTNSDIMHIVDLLIEDVTDRRELLKVVAWKYLEACGMPDKAGDLPIHLLVRRFLEWEDQWKLVINIGKMENASEAAKLTTLYQTMSQCISIVLYPIASTRTLCRAKGSEGVILPLHAATMYGCSYDTLRLMLEEYTEAASVPCDMSTLTTPVHADDSFILPLELLEELRSKQEFKSKNDSTVRSDAVVDRSQVNNDIVRRSDLLFAFYPNVLPYRREWSRLRRIETMIRSEATQPNVDGRAVRLSPAVTFIWVWLCTFVVPEGETDIYTENVKLIVEGLDVDALMKLIDVDLRNGKDLLKVATPPRADAIKASLQRATSKSNKNTSHAQNNSSGLPPLAGPSASNEMPVAVASAVVLAKRKTTENKTVPISPQTDLGRLCKAIFNVQEENIPTSFIILPYKLQKGPGGNVMLENAQDAGLAVKFAECLLQLTEADCIFHVLQKKFKSLQLQRQESEKDDLWYELEEEVENTKSVFLSLYTHSSSPNVGYMYLLDDCSGMPVIQATPDINYPYPIIVTNATVAVDRVLPLMRMGMTLMRGERAMAVLARVVAGAASVSISPLSWRKASQDILSFSYTSTQEGKNMLHTTQNELEILRDTLMEFSSAANSKKAPNSRNIEDGSEWALEISFLKIMFEKFDCRRTFAGLKPQKARNQTVVWTDPNGQEIFIPVANARSIKDVLVPKREVMDDDISILVDRYFTLNGTDHQDMSEISSQTSYFSSLGGDKASKTAQNPPTETFGAACVPKVIRTPCSSPRNDSTVDDKSDVESLMHSVSIATKSRDHSNRKRSNTRESKSISILMDRKGRGTGSKVVVSMSDPSVDTGLSYQKADQSVASSSVMPMSKFSFHGGSKDDDNETEQENDANSLDRALASSEDETQDGETASLEFSALEGMEYLNQRDDDLKTRNSNVNVTEDEKSTNKVGPQESDASTNQRKDSLISSSMSASEDKELNYGLLSMPTDEKIADDSISASASASASVASLKIVRQKKEVLREKEAQIRDLQRAISDNSSCSSSSSMQPEAGTLKDGLIGYLVASSEPSSAEQSNTITQTTERPEEGIEAASVSVLFRDLCIDAQSNAEDLQLIAKRNNVNESALQINIMSKIHELENNISKRELEIEKLKLNLEQRRLTGSYTLAKITTDIDLMKGLSDVELSSSSDFNSRAVSTEGSTSTDDDSSSGNFSAWLTNEEHVHAQSVSSTLTGSSNSNEKMQNLYSESSGGSGAIGNSHETYDGDDDKSHYFSINHQGSGKSTSTASTGVQSI</sequence>
<feature type="compositionally biased region" description="Polar residues" evidence="1">
    <location>
        <begin position="431"/>
        <end position="450"/>
    </location>
</feature>
<feature type="region of interest" description="Disordered" evidence="1">
    <location>
        <begin position="890"/>
        <end position="1063"/>
    </location>
</feature>
<accession>A0A7S2XU78</accession>
<feature type="compositionally biased region" description="Polar residues" evidence="1">
    <location>
        <begin position="1326"/>
        <end position="1336"/>
    </location>
</feature>
<evidence type="ECO:0000256" key="1">
    <source>
        <dbReference type="SAM" id="MobiDB-lite"/>
    </source>
</evidence>
<feature type="region of interest" description="Disordered" evidence="1">
    <location>
        <begin position="428"/>
        <end position="460"/>
    </location>
</feature>
<feature type="region of interest" description="Disordered" evidence="1">
    <location>
        <begin position="1275"/>
        <end position="1380"/>
    </location>
</feature>